<evidence type="ECO:0000313" key="4">
    <source>
        <dbReference type="EMBL" id="RNF12139.1"/>
    </source>
</evidence>
<dbReference type="InterPro" id="IPR047002">
    <property type="entry name" value="Tcp10_C_sf"/>
</dbReference>
<gene>
    <name evidence="4" type="ORF">Tco025E_06511</name>
</gene>
<keyword evidence="2" id="KW-0732">Signal</keyword>
<feature type="signal peptide" evidence="2">
    <location>
        <begin position="1"/>
        <end position="24"/>
    </location>
</feature>
<feature type="chain" id="PRO_5018785736" evidence="2">
    <location>
        <begin position="25"/>
        <end position="459"/>
    </location>
</feature>
<dbReference type="OrthoDB" id="272609at2759"/>
<comment type="caution">
    <text evidence="4">The sequence shown here is derived from an EMBL/GenBank/DDBJ whole genome shotgun (WGS) entry which is preliminary data.</text>
</comment>
<proteinExistence type="predicted"/>
<feature type="compositionally biased region" description="Polar residues" evidence="1">
    <location>
        <begin position="344"/>
        <end position="362"/>
    </location>
</feature>
<dbReference type="RefSeq" id="XP_029226494.1">
    <property type="nucleotide sequence ID" value="XM_029373387.1"/>
</dbReference>
<dbReference type="PANTHER" id="PTHR42769:SF1">
    <property type="entry name" value="MANGANESE_IRON SUPEROXIDE DISMUTASE C-TERMINAL DOMAIN-CONTAINING PROTEIN"/>
    <property type="match status" value="1"/>
</dbReference>
<feature type="compositionally biased region" description="Basic and acidic residues" evidence="1">
    <location>
        <begin position="363"/>
        <end position="372"/>
    </location>
</feature>
<evidence type="ECO:0000256" key="1">
    <source>
        <dbReference type="SAM" id="MobiDB-lite"/>
    </source>
</evidence>
<feature type="region of interest" description="Disordered" evidence="1">
    <location>
        <begin position="343"/>
        <end position="384"/>
    </location>
</feature>
<sequence length="459" mass="50008">MLRKTSALLCAVSAAAAAAAAARAACVASELQKLVPALLPLLDPPVANGETVSAAHLIAATGHTSRRNDVHLPDCPVLARALPLTALADHGAFLKRPCRSCLKRRVHFLSSEHFCMNLEENCSRGDGSVPAEWESIAAKQLGSFARLSEEFVLYAKSRREPGWTWLVYDKERLESQRLVVVNFPANRVPLELGLWPLAVINMTESRLMAAIEAKATRTVAESPPAPWSRAARNPLAAATLTTTVAGTTVAATDAIGGLDGDLCSIRAQVAQEAVLEMNWDFVLRQWKQAERYYTSVERENKIRAHRTKMEREAALAAMSKLRDSGATILTSDTVEITVAGGNTAAKQDSQHQTVSAQATQENTSKEPKEEKAAVAADNQDPHSAQLEDGTWQYTYQNGDVTLLRTDGTKVFKKSDLSTTVFADGSTLYEYPNNTSILDRVDGVRVTTFADGTRKEERYK</sequence>
<dbReference type="Gene3D" id="3.55.40.20">
    <property type="entry name" value="Iron/manganese superoxide dismutase, C-terminal domain"/>
    <property type="match status" value="1"/>
</dbReference>
<reference evidence="4 5" key="1">
    <citation type="journal article" date="2018" name="BMC Genomics">
        <title>Genomic comparison of Trypanosoma conorhini and Trypanosoma rangeli to Trypanosoma cruzi strains of high and low virulence.</title>
        <authorList>
            <person name="Bradwell K.R."/>
            <person name="Koparde V.N."/>
            <person name="Matveyev A.V."/>
            <person name="Serrano M.G."/>
            <person name="Alves J.M."/>
            <person name="Parikh H."/>
            <person name="Huang B."/>
            <person name="Lee V."/>
            <person name="Espinosa-Alvarez O."/>
            <person name="Ortiz P.A."/>
            <person name="Costa-Martins A.G."/>
            <person name="Teixeira M.M."/>
            <person name="Buck G.A."/>
        </authorList>
    </citation>
    <scope>NUCLEOTIDE SEQUENCE [LARGE SCALE GENOMIC DNA]</scope>
    <source>
        <strain evidence="4 5">025E</strain>
    </source>
</reference>
<dbReference type="AlphaFoldDB" id="A0A3R7LDB1"/>
<dbReference type="SUPFAM" id="SSF54719">
    <property type="entry name" value="Fe,Mn superoxide dismutase (SOD), C-terminal domain"/>
    <property type="match status" value="1"/>
</dbReference>
<evidence type="ECO:0000256" key="2">
    <source>
        <dbReference type="SAM" id="SignalP"/>
    </source>
</evidence>
<dbReference type="InterPro" id="IPR019832">
    <property type="entry name" value="Mn/Fe_SOD_C"/>
</dbReference>
<dbReference type="Gene3D" id="2.60.450.20">
    <property type="match status" value="1"/>
</dbReference>
<protein>
    <submittedName>
        <fullName evidence="4">Superoxide dismutase, Fe-Mn family</fullName>
        <ecNumber evidence="4">1.15.1.1</ecNumber>
    </submittedName>
</protein>
<dbReference type="PANTHER" id="PTHR42769">
    <property type="entry name" value="SUPEROXIDE DISMUTASE"/>
    <property type="match status" value="1"/>
</dbReference>
<evidence type="ECO:0000313" key="5">
    <source>
        <dbReference type="Proteomes" id="UP000284403"/>
    </source>
</evidence>
<organism evidence="4 5">
    <name type="scientific">Trypanosoma conorhini</name>
    <dbReference type="NCBI Taxonomy" id="83891"/>
    <lineage>
        <taxon>Eukaryota</taxon>
        <taxon>Discoba</taxon>
        <taxon>Euglenozoa</taxon>
        <taxon>Kinetoplastea</taxon>
        <taxon>Metakinetoplastina</taxon>
        <taxon>Trypanosomatida</taxon>
        <taxon>Trypanosomatidae</taxon>
        <taxon>Trypanosoma</taxon>
    </lineage>
</organism>
<dbReference type="InterPro" id="IPR036314">
    <property type="entry name" value="SOD_C_sf"/>
</dbReference>
<dbReference type="Proteomes" id="UP000284403">
    <property type="component" value="Unassembled WGS sequence"/>
</dbReference>
<dbReference type="EC" id="1.15.1.1" evidence="4"/>
<feature type="domain" description="Manganese/iron superoxide dismutase C-terminal" evidence="3">
    <location>
        <begin position="138"/>
        <end position="204"/>
    </location>
</feature>
<dbReference type="GO" id="GO:0004784">
    <property type="term" value="F:superoxide dismutase activity"/>
    <property type="evidence" value="ECO:0007669"/>
    <property type="project" value="UniProtKB-EC"/>
</dbReference>
<dbReference type="Pfam" id="PF02777">
    <property type="entry name" value="Sod_Fe_C"/>
    <property type="match status" value="1"/>
</dbReference>
<evidence type="ECO:0000259" key="3">
    <source>
        <dbReference type="Pfam" id="PF02777"/>
    </source>
</evidence>
<accession>A0A3R7LDB1</accession>
<keyword evidence="4" id="KW-0560">Oxidoreductase</keyword>
<dbReference type="GeneID" id="40320122"/>
<dbReference type="EMBL" id="MKKU01000445">
    <property type="protein sequence ID" value="RNF12139.1"/>
    <property type="molecule type" value="Genomic_DNA"/>
</dbReference>
<dbReference type="GO" id="GO:0046872">
    <property type="term" value="F:metal ion binding"/>
    <property type="evidence" value="ECO:0007669"/>
    <property type="project" value="InterPro"/>
</dbReference>
<keyword evidence="5" id="KW-1185">Reference proteome</keyword>
<name>A0A3R7LDB1_9TRYP</name>